<dbReference type="HOGENOM" id="CLU_025996_0_0_3"/>
<organism evidence="2 3">
    <name type="scientific">Stanieria cyanosphaera (strain ATCC 29371 / PCC 7437)</name>
    <dbReference type="NCBI Taxonomy" id="111780"/>
    <lineage>
        <taxon>Bacteria</taxon>
        <taxon>Bacillati</taxon>
        <taxon>Cyanobacteriota</taxon>
        <taxon>Cyanophyceae</taxon>
        <taxon>Pleurocapsales</taxon>
        <taxon>Dermocarpellaceae</taxon>
        <taxon>Stanieria</taxon>
    </lineage>
</organism>
<reference evidence="3" key="1">
    <citation type="journal article" date="2013" name="Proc. Natl. Acad. Sci. U.S.A.">
        <title>Improving the coverage of the cyanobacterial phylum using diversity-driven genome sequencing.</title>
        <authorList>
            <person name="Shih P.M."/>
            <person name="Wu D."/>
            <person name="Latifi A."/>
            <person name="Axen S.D."/>
            <person name="Fewer D.P."/>
            <person name="Talla E."/>
            <person name="Calteau A."/>
            <person name="Cai F."/>
            <person name="Tandeau de Marsac N."/>
            <person name="Rippka R."/>
            <person name="Herdman M."/>
            <person name="Sivonen K."/>
            <person name="Coursin T."/>
            <person name="Laurent T."/>
            <person name="Goodwin L."/>
            <person name="Nolan M."/>
            <person name="Davenport K.W."/>
            <person name="Han C.S."/>
            <person name="Rubin E.M."/>
            <person name="Eisen J.A."/>
            <person name="Woyke T."/>
            <person name="Gugger M."/>
            <person name="Kerfeld C.A."/>
        </authorList>
    </citation>
    <scope>NUCLEOTIDE SEQUENCE [LARGE SCALE GENOMIC DNA]</scope>
    <source>
        <strain evidence="3">ATCC 29371 / PCC 7437</strain>
    </source>
</reference>
<proteinExistence type="predicted"/>
<gene>
    <name evidence="2" type="ordered locus">Sta7437_1422</name>
</gene>
<feature type="domain" description="Glycosyltransferase 2-like" evidence="1">
    <location>
        <begin position="7"/>
        <end position="112"/>
    </location>
</feature>
<dbReference type="AlphaFoldDB" id="K9XSC7"/>
<keyword evidence="2" id="KW-0808">Transferase</keyword>
<protein>
    <submittedName>
        <fullName evidence="2">Glycosyl transferase family 2</fullName>
    </submittedName>
</protein>
<evidence type="ECO:0000313" key="3">
    <source>
        <dbReference type="Proteomes" id="UP000010473"/>
    </source>
</evidence>
<sequence>MNQPWLSVIIPTYNGADYLAAALDSIVMQQESGIECIVVDDGSTDTTLEILDSYQDQLPLQIIKRNRIGNWVTNTNYGLSLAQGEYVCFLHQDDLWFQDRLKNIKEVIASYPQANLYLHSSLFIDTQGKPLGTWRCPLPSYPTVIKAELMMERLLVQNFIAIPAPVFSRKVALDVGGLNEELWYTADWDFWLKIAASGETIYYPQPLAAFRVHPNSQTVRRSSSLSEFHQQMRSVFEQHLTKWETNINNKLKIRRVALFSTEVNTALAAMVHGEKTNLCKLGGEFVSLTPRGWYRYFRDSRILERVFARLKARLQTTSS</sequence>
<dbReference type="Proteomes" id="UP000010473">
    <property type="component" value="Chromosome"/>
</dbReference>
<dbReference type="eggNOG" id="COG1216">
    <property type="taxonomic scope" value="Bacteria"/>
</dbReference>
<name>K9XSC7_STAC7</name>
<dbReference type="PANTHER" id="PTHR22916:SF3">
    <property type="entry name" value="UDP-GLCNAC:BETAGAL BETA-1,3-N-ACETYLGLUCOSAMINYLTRANSFERASE-LIKE PROTEIN 1"/>
    <property type="match status" value="1"/>
</dbReference>
<dbReference type="Pfam" id="PF00535">
    <property type="entry name" value="Glycos_transf_2"/>
    <property type="match status" value="1"/>
</dbReference>
<dbReference type="PANTHER" id="PTHR22916">
    <property type="entry name" value="GLYCOSYLTRANSFERASE"/>
    <property type="match status" value="1"/>
</dbReference>
<evidence type="ECO:0000313" key="2">
    <source>
        <dbReference type="EMBL" id="AFZ34989.1"/>
    </source>
</evidence>
<accession>K9XSC7</accession>
<dbReference type="PATRIC" id="fig|111780.3.peg.1483"/>
<dbReference type="Gene3D" id="3.90.550.10">
    <property type="entry name" value="Spore Coat Polysaccharide Biosynthesis Protein SpsA, Chain A"/>
    <property type="match status" value="1"/>
</dbReference>
<dbReference type="STRING" id="111780.Sta7437_1422"/>
<dbReference type="InterPro" id="IPR029044">
    <property type="entry name" value="Nucleotide-diphossugar_trans"/>
</dbReference>
<dbReference type="InterPro" id="IPR001173">
    <property type="entry name" value="Glyco_trans_2-like"/>
</dbReference>
<dbReference type="OrthoDB" id="440227at2"/>
<dbReference type="KEGG" id="scs:Sta7437_1422"/>
<evidence type="ECO:0000259" key="1">
    <source>
        <dbReference type="Pfam" id="PF00535"/>
    </source>
</evidence>
<dbReference type="RefSeq" id="WP_015192661.1">
    <property type="nucleotide sequence ID" value="NC_019748.1"/>
</dbReference>
<dbReference type="GO" id="GO:0016758">
    <property type="term" value="F:hexosyltransferase activity"/>
    <property type="evidence" value="ECO:0007669"/>
    <property type="project" value="UniProtKB-ARBA"/>
</dbReference>
<dbReference type="EMBL" id="CP003653">
    <property type="protein sequence ID" value="AFZ34989.1"/>
    <property type="molecule type" value="Genomic_DNA"/>
</dbReference>
<dbReference type="SUPFAM" id="SSF53448">
    <property type="entry name" value="Nucleotide-diphospho-sugar transferases"/>
    <property type="match status" value="1"/>
</dbReference>
<keyword evidence="3" id="KW-1185">Reference proteome</keyword>